<evidence type="ECO:0000313" key="1">
    <source>
        <dbReference type="EMBL" id="CAK9152103.1"/>
    </source>
</evidence>
<gene>
    <name evidence="1" type="ORF">ILEXP_LOCUS20291</name>
</gene>
<accession>A0ABC8S4F8</accession>
<dbReference type="AlphaFoldDB" id="A0ABC8S4F8"/>
<reference evidence="1 2" key="1">
    <citation type="submission" date="2024-02" db="EMBL/GenBank/DDBJ databases">
        <authorList>
            <person name="Vignale AGUSTIN F."/>
            <person name="Sosa J E."/>
            <person name="Modenutti C."/>
        </authorList>
    </citation>
    <scope>NUCLEOTIDE SEQUENCE [LARGE SCALE GENOMIC DNA]</scope>
</reference>
<proteinExistence type="predicted"/>
<evidence type="ECO:0000313" key="2">
    <source>
        <dbReference type="Proteomes" id="UP001642360"/>
    </source>
</evidence>
<dbReference type="EMBL" id="CAUOFW020002208">
    <property type="protein sequence ID" value="CAK9152103.1"/>
    <property type="molecule type" value="Genomic_DNA"/>
</dbReference>
<name>A0ABC8S4F8_9AQUA</name>
<sequence>MERNEAHLFNFLLRLGCKRIYFLNLSHSSTVQVKMVVYQNNKERVFLSAVKAFLVKELCCKISALQEKQVEQPKLDEAMSFATMPFRRSTRSGV</sequence>
<dbReference type="Proteomes" id="UP001642360">
    <property type="component" value="Unassembled WGS sequence"/>
</dbReference>
<protein>
    <submittedName>
        <fullName evidence="1">Uncharacterized protein</fullName>
    </submittedName>
</protein>
<organism evidence="1 2">
    <name type="scientific">Ilex paraguariensis</name>
    <name type="common">yerba mate</name>
    <dbReference type="NCBI Taxonomy" id="185542"/>
    <lineage>
        <taxon>Eukaryota</taxon>
        <taxon>Viridiplantae</taxon>
        <taxon>Streptophyta</taxon>
        <taxon>Embryophyta</taxon>
        <taxon>Tracheophyta</taxon>
        <taxon>Spermatophyta</taxon>
        <taxon>Magnoliopsida</taxon>
        <taxon>eudicotyledons</taxon>
        <taxon>Gunneridae</taxon>
        <taxon>Pentapetalae</taxon>
        <taxon>asterids</taxon>
        <taxon>campanulids</taxon>
        <taxon>Aquifoliales</taxon>
        <taxon>Aquifoliaceae</taxon>
        <taxon>Ilex</taxon>
    </lineage>
</organism>
<keyword evidence="2" id="KW-1185">Reference proteome</keyword>
<comment type="caution">
    <text evidence="1">The sequence shown here is derived from an EMBL/GenBank/DDBJ whole genome shotgun (WGS) entry which is preliminary data.</text>
</comment>